<dbReference type="InterPro" id="IPR001650">
    <property type="entry name" value="Helicase_C-like"/>
</dbReference>
<organism evidence="6">
    <name type="scientific">viral metagenome</name>
    <dbReference type="NCBI Taxonomy" id="1070528"/>
    <lineage>
        <taxon>unclassified sequences</taxon>
        <taxon>metagenomes</taxon>
        <taxon>organismal metagenomes</taxon>
    </lineage>
</organism>
<dbReference type="Pfam" id="PF00271">
    <property type="entry name" value="Helicase_C"/>
    <property type="match status" value="1"/>
</dbReference>
<evidence type="ECO:0000256" key="2">
    <source>
        <dbReference type="ARBA" id="ARBA00022801"/>
    </source>
</evidence>
<dbReference type="Pfam" id="PF00176">
    <property type="entry name" value="SNF2-rel_dom"/>
    <property type="match status" value="1"/>
</dbReference>
<dbReference type="GO" id="GO:0005524">
    <property type="term" value="F:ATP binding"/>
    <property type="evidence" value="ECO:0007669"/>
    <property type="project" value="UniProtKB-KW"/>
</dbReference>
<dbReference type="EMBL" id="MN740364">
    <property type="protein sequence ID" value="QHU02824.1"/>
    <property type="molecule type" value="Genomic_DNA"/>
</dbReference>
<dbReference type="InterPro" id="IPR027417">
    <property type="entry name" value="P-loop_NTPase"/>
</dbReference>
<dbReference type="GO" id="GO:0016787">
    <property type="term" value="F:hydrolase activity"/>
    <property type="evidence" value="ECO:0007669"/>
    <property type="project" value="UniProtKB-KW"/>
</dbReference>
<keyword evidence="2" id="KW-0378">Hydrolase</keyword>
<dbReference type="GO" id="GO:0008094">
    <property type="term" value="F:ATP-dependent activity, acting on DNA"/>
    <property type="evidence" value="ECO:0007669"/>
    <property type="project" value="TreeGrafter"/>
</dbReference>
<dbReference type="PROSITE" id="PS51194">
    <property type="entry name" value="HELICASE_CTER"/>
    <property type="match status" value="1"/>
</dbReference>
<evidence type="ECO:0008006" key="7">
    <source>
        <dbReference type="Google" id="ProtNLM"/>
    </source>
</evidence>
<dbReference type="GO" id="GO:0005634">
    <property type="term" value="C:nucleus"/>
    <property type="evidence" value="ECO:0007669"/>
    <property type="project" value="TreeGrafter"/>
</dbReference>
<feature type="domain" description="Helicase C-terminal" evidence="5">
    <location>
        <begin position="343"/>
        <end position="499"/>
    </location>
</feature>
<reference evidence="6" key="1">
    <citation type="journal article" date="2020" name="Nature">
        <title>Giant virus diversity and host interactions through global metagenomics.</title>
        <authorList>
            <person name="Schulz F."/>
            <person name="Roux S."/>
            <person name="Paez-Espino D."/>
            <person name="Jungbluth S."/>
            <person name="Walsh D.A."/>
            <person name="Denef V.J."/>
            <person name="McMahon K.D."/>
            <person name="Konstantinidis K.T."/>
            <person name="Eloe-Fadrosh E.A."/>
            <person name="Kyrpides N.C."/>
            <person name="Woyke T."/>
        </authorList>
    </citation>
    <scope>NUCLEOTIDE SEQUENCE</scope>
    <source>
        <strain evidence="6">GVMAG-M-3300025880-76</strain>
    </source>
</reference>
<dbReference type="PANTHER" id="PTHR45626:SF51">
    <property type="entry name" value="SNF2-RELATED DOMAIN-CONTAINING PROTEIN"/>
    <property type="match status" value="1"/>
</dbReference>
<name>A0A6C0JGN5_9ZZZZ</name>
<dbReference type="InterPro" id="IPR050628">
    <property type="entry name" value="SNF2_RAD54_helicase_TF"/>
</dbReference>
<dbReference type="SMART" id="SM00490">
    <property type="entry name" value="HELICc"/>
    <property type="match status" value="1"/>
</dbReference>
<accession>A0A6C0JGN5</accession>
<evidence type="ECO:0000259" key="4">
    <source>
        <dbReference type="PROSITE" id="PS51192"/>
    </source>
</evidence>
<dbReference type="SMART" id="SM00487">
    <property type="entry name" value="DEXDc"/>
    <property type="match status" value="1"/>
</dbReference>
<dbReference type="InterPro" id="IPR014001">
    <property type="entry name" value="Helicase_ATP-bd"/>
</dbReference>
<dbReference type="CDD" id="cd18008">
    <property type="entry name" value="DEXDc_SHPRH-like"/>
    <property type="match status" value="1"/>
</dbReference>
<proteinExistence type="predicted"/>
<evidence type="ECO:0000259" key="5">
    <source>
        <dbReference type="PROSITE" id="PS51194"/>
    </source>
</evidence>
<dbReference type="Gene3D" id="3.40.50.10810">
    <property type="entry name" value="Tandem AAA-ATPase domain"/>
    <property type="match status" value="1"/>
</dbReference>
<evidence type="ECO:0000256" key="1">
    <source>
        <dbReference type="ARBA" id="ARBA00022741"/>
    </source>
</evidence>
<sequence length="530" mass="61952">MNTIVVKHHHIDSIYERCVSKFPKYLEQTGLSFKQYQQDGIEWALRREVSRRVDHTHTFSPYSQIAGFADRQMTGGILADEMGLGKTMLAIGLIYCNVMCRTLIVVPVVLLDQWKDTIEKYLNVPVLMYHGVMRTDVSLETIEKYRVVLTTYGTMSSKHTSHLHSIHWGRVIYDEAHRMRNPKSRALQQGILLHSGVKWLITGTPINNKLQDFYTLMSIFGIQKEYCKDNETCRDIKDAFILKRTRKQVDIRIPELQVHTECVRWTSKSEERIATNLHNIIHRKQNELSSAEFNPFDLHGHLIWHLRARQMCIHHSLLGYTMQNLKDNALVSETEFQSLTSSKFNAFVQCISNRTRLFPQDKRIVFCSFRNEMSIIKKMLSKVETDIGVIDGRLTTKERFDVIHSLPNILMLQIQTCCEGLNLQEYNEIYFVGPTWNPAVEDQAIARCHRQGQTKQVNVFHFIMENLHNLEYTQSIPIQNIIEKYTLPEDVMRHIMSFVTKEVPQLISSDRKIRNTLYTKRQISRIMFGE</sequence>
<keyword evidence="3" id="KW-0067">ATP-binding</keyword>
<keyword evidence="1" id="KW-0547">Nucleotide-binding</keyword>
<dbReference type="InterPro" id="IPR000330">
    <property type="entry name" value="SNF2_N"/>
</dbReference>
<dbReference type="SUPFAM" id="SSF52540">
    <property type="entry name" value="P-loop containing nucleoside triphosphate hydrolases"/>
    <property type="match status" value="2"/>
</dbReference>
<dbReference type="CDD" id="cd18793">
    <property type="entry name" value="SF2_C_SNF"/>
    <property type="match status" value="1"/>
</dbReference>
<dbReference type="GO" id="GO:0006281">
    <property type="term" value="P:DNA repair"/>
    <property type="evidence" value="ECO:0007669"/>
    <property type="project" value="TreeGrafter"/>
</dbReference>
<protein>
    <recommendedName>
        <fullName evidence="7">Helicase ATP-binding domain-containing protein</fullName>
    </recommendedName>
</protein>
<dbReference type="AlphaFoldDB" id="A0A6C0JGN5"/>
<dbReference type="Gene3D" id="3.40.50.300">
    <property type="entry name" value="P-loop containing nucleotide triphosphate hydrolases"/>
    <property type="match status" value="1"/>
</dbReference>
<dbReference type="PROSITE" id="PS51192">
    <property type="entry name" value="HELICASE_ATP_BIND_1"/>
    <property type="match status" value="1"/>
</dbReference>
<evidence type="ECO:0000313" key="6">
    <source>
        <dbReference type="EMBL" id="QHU02824.1"/>
    </source>
</evidence>
<dbReference type="InterPro" id="IPR038718">
    <property type="entry name" value="SNF2-like_sf"/>
</dbReference>
<evidence type="ECO:0000256" key="3">
    <source>
        <dbReference type="ARBA" id="ARBA00022840"/>
    </source>
</evidence>
<dbReference type="InterPro" id="IPR049730">
    <property type="entry name" value="SNF2/RAD54-like_C"/>
</dbReference>
<feature type="domain" description="Helicase ATP-binding" evidence="4">
    <location>
        <begin position="67"/>
        <end position="223"/>
    </location>
</feature>
<dbReference type="PANTHER" id="PTHR45626">
    <property type="entry name" value="TRANSCRIPTION TERMINATION FACTOR 2-RELATED"/>
    <property type="match status" value="1"/>
</dbReference>